<dbReference type="InterPro" id="IPR036291">
    <property type="entry name" value="NAD(P)-bd_dom_sf"/>
</dbReference>
<dbReference type="Gene3D" id="3.40.50.720">
    <property type="entry name" value="NAD(P)-binding Rossmann-like Domain"/>
    <property type="match status" value="1"/>
</dbReference>
<name>A0ABP0PNX5_9DINO</name>
<feature type="compositionally biased region" description="Low complexity" evidence="1">
    <location>
        <begin position="141"/>
        <end position="154"/>
    </location>
</feature>
<dbReference type="Proteomes" id="UP001642484">
    <property type="component" value="Unassembled WGS sequence"/>
</dbReference>
<feature type="region of interest" description="Disordered" evidence="1">
    <location>
        <begin position="138"/>
        <end position="178"/>
    </location>
</feature>
<sequence length="178" mass="19595">MQALLPRLRAGGGRVLHLGTSVAFQPQKGTATYGITKAAFHRLYQQLNAEDLAVPVGSLSPGLVDTEGVQDHVAKARRLELPHVKYFDQAFEKGWTTDMKQLMAFVDYLLQLPAEEFTAREWRFSEWRKQVEAISFRAPSGETGETGETGAARGVWGGARGDARSHAGAPNDSHWMAE</sequence>
<accession>A0ABP0PNX5</accession>
<dbReference type="SUPFAM" id="SSF51735">
    <property type="entry name" value="NAD(P)-binding Rossmann-fold domains"/>
    <property type="match status" value="1"/>
</dbReference>
<evidence type="ECO:0000256" key="1">
    <source>
        <dbReference type="SAM" id="MobiDB-lite"/>
    </source>
</evidence>
<dbReference type="EMBL" id="CAXAMN010023450">
    <property type="protein sequence ID" value="CAK9077710.1"/>
    <property type="molecule type" value="Genomic_DNA"/>
</dbReference>
<reference evidence="2 3" key="1">
    <citation type="submission" date="2024-02" db="EMBL/GenBank/DDBJ databases">
        <authorList>
            <person name="Chen Y."/>
            <person name="Shah S."/>
            <person name="Dougan E. K."/>
            <person name="Thang M."/>
            <person name="Chan C."/>
        </authorList>
    </citation>
    <scope>NUCLEOTIDE SEQUENCE [LARGE SCALE GENOMIC DNA]</scope>
</reference>
<proteinExistence type="predicted"/>
<evidence type="ECO:0000313" key="2">
    <source>
        <dbReference type="EMBL" id="CAK9077710.1"/>
    </source>
</evidence>
<keyword evidence="3" id="KW-1185">Reference proteome</keyword>
<protein>
    <recommendedName>
        <fullName evidence="4">Protochlorophyllide reductase</fullName>
    </recommendedName>
</protein>
<comment type="caution">
    <text evidence="2">The sequence shown here is derived from an EMBL/GenBank/DDBJ whole genome shotgun (WGS) entry which is preliminary data.</text>
</comment>
<gene>
    <name evidence="2" type="ORF">CCMP2556_LOCUS38296</name>
</gene>
<organism evidence="2 3">
    <name type="scientific">Durusdinium trenchii</name>
    <dbReference type="NCBI Taxonomy" id="1381693"/>
    <lineage>
        <taxon>Eukaryota</taxon>
        <taxon>Sar</taxon>
        <taxon>Alveolata</taxon>
        <taxon>Dinophyceae</taxon>
        <taxon>Suessiales</taxon>
        <taxon>Symbiodiniaceae</taxon>
        <taxon>Durusdinium</taxon>
    </lineage>
</organism>
<evidence type="ECO:0000313" key="3">
    <source>
        <dbReference type="Proteomes" id="UP001642484"/>
    </source>
</evidence>
<evidence type="ECO:0008006" key="4">
    <source>
        <dbReference type="Google" id="ProtNLM"/>
    </source>
</evidence>